<name>A0ABV5FHC9_9FLAO</name>
<dbReference type="EMBL" id="JBHMEX010000012">
    <property type="protein sequence ID" value="MFB9062955.1"/>
    <property type="molecule type" value="Genomic_DNA"/>
</dbReference>
<organism evidence="1 2">
    <name type="scientific">Flavobacterium branchiarum</name>
    <dbReference type="NCBI Taxonomy" id="1114870"/>
    <lineage>
        <taxon>Bacteria</taxon>
        <taxon>Pseudomonadati</taxon>
        <taxon>Bacteroidota</taxon>
        <taxon>Flavobacteriia</taxon>
        <taxon>Flavobacteriales</taxon>
        <taxon>Flavobacteriaceae</taxon>
        <taxon>Flavobacterium</taxon>
    </lineage>
</organism>
<evidence type="ECO:0000313" key="2">
    <source>
        <dbReference type="Proteomes" id="UP001589589"/>
    </source>
</evidence>
<evidence type="ECO:0000313" key="1">
    <source>
        <dbReference type="EMBL" id="MFB9062955.1"/>
    </source>
</evidence>
<proteinExistence type="predicted"/>
<dbReference type="RefSeq" id="WP_290265734.1">
    <property type="nucleotide sequence ID" value="NZ_JAUFQQ010000005.1"/>
</dbReference>
<sequence length="123" mass="14320">MITTKSNKVYIGYVNKISEPLSESYIRIIPNYSGYRDKEKLTIDITTKYTDVIKDYLKRNKKKEIDEKLGIILPASEILIVSKFDADIFGRFNSNEETQEEIAETNSQKIFRNLSNLFTDLLK</sequence>
<accession>A0ABV5FHC9</accession>
<comment type="caution">
    <text evidence="1">The sequence shown here is derived from an EMBL/GenBank/DDBJ whole genome shotgun (WGS) entry which is preliminary data.</text>
</comment>
<dbReference type="Proteomes" id="UP001589589">
    <property type="component" value="Unassembled WGS sequence"/>
</dbReference>
<protein>
    <submittedName>
        <fullName evidence="1">Uncharacterized protein</fullName>
    </submittedName>
</protein>
<keyword evidence="2" id="KW-1185">Reference proteome</keyword>
<gene>
    <name evidence="1" type="ORF">ACFFUQ_02910</name>
</gene>
<reference evidence="1 2" key="1">
    <citation type="submission" date="2024-09" db="EMBL/GenBank/DDBJ databases">
        <authorList>
            <person name="Sun Q."/>
            <person name="Mori K."/>
        </authorList>
    </citation>
    <scope>NUCLEOTIDE SEQUENCE [LARGE SCALE GENOMIC DNA]</scope>
    <source>
        <strain evidence="1 2">CECT 7908</strain>
    </source>
</reference>